<sequence length="163" mass="18164">MALFVLVALVSASLTYMASNDRALCERLLTWVRAMSFVPARRWASESSYQELSEIYYFFVCPAFIAMFVAVCLKFGFPVVNKFGSDFTAARRVKSGLASLFLLGLSLLFLANERGGDIRVFHFGTSFQTLLLFGWIIFALTGILSALAILGLIECVTFRKKVV</sequence>
<reference evidence="2 3" key="1">
    <citation type="submission" date="2019-06" db="EMBL/GenBank/DDBJ databases">
        <title>A complete genome sequence for Luteibacter pinisoli MAH-14.</title>
        <authorList>
            <person name="Baltrus D.A."/>
        </authorList>
    </citation>
    <scope>NUCLEOTIDE SEQUENCE [LARGE SCALE GENOMIC DNA]</scope>
    <source>
        <strain evidence="2 3">MAH-14</strain>
    </source>
</reference>
<dbReference type="OrthoDB" id="9986010at2"/>
<keyword evidence="3" id="KW-1185">Reference proteome</keyword>
<evidence type="ECO:0000313" key="2">
    <source>
        <dbReference type="EMBL" id="QDE38806.1"/>
    </source>
</evidence>
<evidence type="ECO:0000256" key="1">
    <source>
        <dbReference type="SAM" id="Phobius"/>
    </source>
</evidence>
<gene>
    <name evidence="2" type="ORF">FIV34_06115</name>
</gene>
<keyword evidence="1" id="KW-0812">Transmembrane</keyword>
<keyword evidence="1" id="KW-0472">Membrane</keyword>
<proteinExistence type="predicted"/>
<keyword evidence="1" id="KW-1133">Transmembrane helix</keyword>
<dbReference type="RefSeq" id="WP_139980682.1">
    <property type="nucleotide sequence ID" value="NZ_CP041046.1"/>
</dbReference>
<dbReference type="KEGG" id="lpy:FIV34_06115"/>
<accession>A0A4Y5Z1Q9</accession>
<name>A0A4Y5Z1Q9_9GAMM</name>
<protein>
    <submittedName>
        <fullName evidence="2">Uncharacterized protein</fullName>
    </submittedName>
</protein>
<feature type="transmembrane region" description="Helical" evidence="1">
    <location>
        <begin position="55"/>
        <end position="75"/>
    </location>
</feature>
<feature type="transmembrane region" description="Helical" evidence="1">
    <location>
        <begin position="132"/>
        <end position="153"/>
    </location>
</feature>
<dbReference type="Proteomes" id="UP000316093">
    <property type="component" value="Chromosome"/>
</dbReference>
<organism evidence="2 3">
    <name type="scientific">Luteibacter pinisoli</name>
    <dbReference type="NCBI Taxonomy" id="2589080"/>
    <lineage>
        <taxon>Bacteria</taxon>
        <taxon>Pseudomonadati</taxon>
        <taxon>Pseudomonadota</taxon>
        <taxon>Gammaproteobacteria</taxon>
        <taxon>Lysobacterales</taxon>
        <taxon>Rhodanobacteraceae</taxon>
        <taxon>Luteibacter</taxon>
    </lineage>
</organism>
<evidence type="ECO:0000313" key="3">
    <source>
        <dbReference type="Proteomes" id="UP000316093"/>
    </source>
</evidence>
<dbReference type="EMBL" id="CP041046">
    <property type="protein sequence ID" value="QDE38806.1"/>
    <property type="molecule type" value="Genomic_DNA"/>
</dbReference>
<feature type="transmembrane region" description="Helical" evidence="1">
    <location>
        <begin position="96"/>
        <end position="112"/>
    </location>
</feature>
<dbReference type="AlphaFoldDB" id="A0A4Y5Z1Q9"/>